<dbReference type="STRING" id="58343.AQJ46_01995"/>
<protein>
    <submittedName>
        <fullName evidence="2">LuxR family transcriptional regulator</fullName>
    </submittedName>
</protein>
<comment type="caution">
    <text evidence="2">The sequence shown here is derived from an EMBL/GenBank/DDBJ whole genome shotgun (WGS) entry which is preliminary data.</text>
</comment>
<name>A0A117R6Z2_9ACTN</name>
<feature type="domain" description="HTH luxR-type" evidence="1">
    <location>
        <begin position="158"/>
        <end position="215"/>
    </location>
</feature>
<sequence>MPQHMALKSDLELHARITPLVESYDAEWVSAARDLDTWPGARESTRLRIRRDGVRQARKLFSPAALADEHDREVLRETAAHGMQVRITTTPLLQGTVFIDRRTLFLTDPASSASSTHGPRHRTYTMSAEPALVSGAYALFEAAWETATDLAAFFDADRPRIDAQAREVLHALGSGMTDVTASRELGMSLRTYRRRVAGLLVALGADSRFQAGVRAGEWGLTRG</sequence>
<proteinExistence type="predicted"/>
<dbReference type="EMBL" id="LMWU01000001">
    <property type="protein sequence ID" value="KUN74353.1"/>
    <property type="molecule type" value="Genomic_DNA"/>
</dbReference>
<dbReference type="AlphaFoldDB" id="A0A117R6Z2"/>
<dbReference type="Proteomes" id="UP000053669">
    <property type="component" value="Unassembled WGS sequence"/>
</dbReference>
<accession>A0A117R6Z2</accession>
<organism evidence="2 3">
    <name type="scientific">Streptomyces canus</name>
    <dbReference type="NCBI Taxonomy" id="58343"/>
    <lineage>
        <taxon>Bacteria</taxon>
        <taxon>Bacillati</taxon>
        <taxon>Actinomycetota</taxon>
        <taxon>Actinomycetes</taxon>
        <taxon>Kitasatosporales</taxon>
        <taxon>Streptomycetaceae</taxon>
        <taxon>Streptomyces</taxon>
        <taxon>Streptomyces aurantiacus group</taxon>
    </lineage>
</organism>
<dbReference type="Gene3D" id="1.10.10.10">
    <property type="entry name" value="Winged helix-like DNA-binding domain superfamily/Winged helix DNA-binding domain"/>
    <property type="match status" value="1"/>
</dbReference>
<reference evidence="2 3" key="1">
    <citation type="submission" date="2015-10" db="EMBL/GenBank/DDBJ databases">
        <title>Draft genome sequence of Streptomyces canus DSM 40017, type strain for the species Streptomyces canus.</title>
        <authorList>
            <person name="Ruckert C."/>
            <person name="Winkler A."/>
            <person name="Kalinowski J."/>
            <person name="Kampfer P."/>
            <person name="Glaeser S."/>
        </authorList>
    </citation>
    <scope>NUCLEOTIDE SEQUENCE [LARGE SCALE GENOMIC DNA]</scope>
    <source>
        <strain evidence="2 3">DSM 40017</strain>
    </source>
</reference>
<dbReference type="InterPro" id="IPR016032">
    <property type="entry name" value="Sig_transdc_resp-reg_C-effctor"/>
</dbReference>
<dbReference type="InterPro" id="IPR036388">
    <property type="entry name" value="WH-like_DNA-bd_sf"/>
</dbReference>
<dbReference type="RefSeq" id="WP_059203889.1">
    <property type="nucleotide sequence ID" value="NZ_KQ948656.1"/>
</dbReference>
<gene>
    <name evidence="2" type="ORF">AQJ46_01995</name>
</gene>
<dbReference type="GO" id="GO:0006355">
    <property type="term" value="P:regulation of DNA-templated transcription"/>
    <property type="evidence" value="ECO:0007669"/>
    <property type="project" value="InterPro"/>
</dbReference>
<dbReference type="GO" id="GO:0003677">
    <property type="term" value="F:DNA binding"/>
    <property type="evidence" value="ECO:0007669"/>
    <property type="project" value="InterPro"/>
</dbReference>
<evidence type="ECO:0000313" key="3">
    <source>
        <dbReference type="Proteomes" id="UP000053669"/>
    </source>
</evidence>
<dbReference type="SUPFAM" id="SSF46894">
    <property type="entry name" value="C-terminal effector domain of the bipartite response regulators"/>
    <property type="match status" value="1"/>
</dbReference>
<evidence type="ECO:0000259" key="1">
    <source>
        <dbReference type="SMART" id="SM00421"/>
    </source>
</evidence>
<evidence type="ECO:0000313" key="2">
    <source>
        <dbReference type="EMBL" id="KUN74353.1"/>
    </source>
</evidence>
<dbReference type="InterPro" id="IPR000792">
    <property type="entry name" value="Tscrpt_reg_LuxR_C"/>
</dbReference>
<dbReference type="SMART" id="SM00421">
    <property type="entry name" value="HTH_LUXR"/>
    <property type="match status" value="1"/>
</dbReference>